<reference evidence="2" key="1">
    <citation type="submission" date="2023-06" db="EMBL/GenBank/DDBJ databases">
        <title>Genomic analysis of the entomopathogenic nematode Steinernema hermaphroditum.</title>
        <authorList>
            <person name="Schwarz E.M."/>
            <person name="Heppert J.K."/>
            <person name="Baniya A."/>
            <person name="Schwartz H.T."/>
            <person name="Tan C.-H."/>
            <person name="Antoshechkin I."/>
            <person name="Sternberg P.W."/>
            <person name="Goodrich-Blair H."/>
            <person name="Dillman A.R."/>
        </authorList>
    </citation>
    <scope>NUCLEOTIDE SEQUENCE</scope>
    <source>
        <strain evidence="2">PS9179</strain>
        <tissue evidence="2">Whole animal</tissue>
    </source>
</reference>
<dbReference type="AlphaFoldDB" id="A0AA39LGR4"/>
<gene>
    <name evidence="2" type="ORF">QR680_001803</name>
</gene>
<name>A0AA39LGR4_9BILA</name>
<dbReference type="Proteomes" id="UP001175271">
    <property type="component" value="Unassembled WGS sequence"/>
</dbReference>
<evidence type="ECO:0000313" key="2">
    <source>
        <dbReference type="EMBL" id="KAK0396662.1"/>
    </source>
</evidence>
<proteinExistence type="predicted"/>
<accession>A0AA39LGR4</accession>
<evidence type="ECO:0000313" key="3">
    <source>
        <dbReference type="Proteomes" id="UP001175271"/>
    </source>
</evidence>
<comment type="caution">
    <text evidence="2">The sequence shown here is derived from an EMBL/GenBank/DDBJ whole genome shotgun (WGS) entry which is preliminary data.</text>
</comment>
<protein>
    <submittedName>
        <fullName evidence="2">Uncharacterized protein</fullName>
    </submittedName>
</protein>
<organism evidence="2 3">
    <name type="scientific">Steinernema hermaphroditum</name>
    <dbReference type="NCBI Taxonomy" id="289476"/>
    <lineage>
        <taxon>Eukaryota</taxon>
        <taxon>Metazoa</taxon>
        <taxon>Ecdysozoa</taxon>
        <taxon>Nematoda</taxon>
        <taxon>Chromadorea</taxon>
        <taxon>Rhabditida</taxon>
        <taxon>Tylenchina</taxon>
        <taxon>Panagrolaimomorpha</taxon>
        <taxon>Strongyloidoidea</taxon>
        <taxon>Steinernematidae</taxon>
        <taxon>Steinernema</taxon>
    </lineage>
</organism>
<keyword evidence="3" id="KW-1185">Reference proteome</keyword>
<feature type="signal peptide" evidence="1">
    <location>
        <begin position="1"/>
        <end position="21"/>
    </location>
</feature>
<evidence type="ECO:0000256" key="1">
    <source>
        <dbReference type="SAM" id="SignalP"/>
    </source>
</evidence>
<keyword evidence="1" id="KW-0732">Signal</keyword>
<dbReference type="EMBL" id="JAUCMV010000005">
    <property type="protein sequence ID" value="KAK0396662.1"/>
    <property type="molecule type" value="Genomic_DNA"/>
</dbReference>
<sequence length="381" mass="43181">MSKRFIVNLCVFAISLYLARKWKETRISAFFTGYEVTCIPSALNEEQNKELWHLLLGERLNANNDFESTDNHKRPDVARHYLKHGGIEGFKEREATLKARLSYFTSGRHKLSQLPGNVLSLIVDSIRSRCHNDHNLDFDTSSFYFQVLLPGQTTALRVDTPTSIGNSLHDEWLLSAAASSGLFHKSLRTSSKAVVFLNKWNSSKFEGSLVYYDKNELQAKNAGNERNSIVLLTGTHTVHGITAFRSSHLPRSLIGLSDLSMNYDQKEQIWTVHSKNTPIRTFRSESLHVSVVAHGVCVPDEDANALPTQDVLLQMLKDDLVESKGFSKKRIEEAGRNALQDLIIQEYLAYPPPGKALIPFNYCSFIDLYPKLFSFLKPLCW</sequence>
<feature type="chain" id="PRO_5041343914" evidence="1">
    <location>
        <begin position="22"/>
        <end position="381"/>
    </location>
</feature>